<proteinExistence type="predicted"/>
<comment type="caution">
    <text evidence="2">The sequence shown here is derived from an EMBL/GenBank/DDBJ whole genome shotgun (WGS) entry which is preliminary data.</text>
</comment>
<feature type="transmembrane region" description="Helical" evidence="1">
    <location>
        <begin position="199"/>
        <end position="221"/>
    </location>
</feature>
<reference evidence="2" key="1">
    <citation type="submission" date="2020-11" db="EMBL/GenBank/DDBJ databases">
        <authorList>
            <consortium name="DOE Joint Genome Institute"/>
            <person name="Ahrendt S."/>
            <person name="Riley R."/>
            <person name="Andreopoulos W."/>
            <person name="Labutti K."/>
            <person name="Pangilinan J."/>
            <person name="Ruiz-Duenas F.J."/>
            <person name="Barrasa J.M."/>
            <person name="Sanchez-Garcia M."/>
            <person name="Camarero S."/>
            <person name="Miyauchi S."/>
            <person name="Serrano A."/>
            <person name="Linde D."/>
            <person name="Babiker R."/>
            <person name="Drula E."/>
            <person name="Ayuso-Fernandez I."/>
            <person name="Pacheco R."/>
            <person name="Padilla G."/>
            <person name="Ferreira P."/>
            <person name="Barriuso J."/>
            <person name="Kellner H."/>
            <person name="Castanera R."/>
            <person name="Alfaro M."/>
            <person name="Ramirez L."/>
            <person name="Pisabarro A.G."/>
            <person name="Kuo A."/>
            <person name="Tritt A."/>
            <person name="Lipzen A."/>
            <person name="He G."/>
            <person name="Yan M."/>
            <person name="Ng V."/>
            <person name="Cullen D."/>
            <person name="Martin F."/>
            <person name="Rosso M.-N."/>
            <person name="Henrissat B."/>
            <person name="Hibbett D."/>
            <person name="Martinez A.T."/>
            <person name="Grigoriev I.V."/>
        </authorList>
    </citation>
    <scope>NUCLEOTIDE SEQUENCE</scope>
    <source>
        <strain evidence="2">CBS 247.69</strain>
    </source>
</reference>
<gene>
    <name evidence="2" type="ORF">BDZ94DRAFT_1282335</name>
</gene>
<feature type="transmembrane region" description="Helical" evidence="1">
    <location>
        <begin position="171"/>
        <end position="193"/>
    </location>
</feature>
<protein>
    <submittedName>
        <fullName evidence="2">Uncharacterized protein</fullName>
    </submittedName>
</protein>
<evidence type="ECO:0000313" key="3">
    <source>
        <dbReference type="Proteomes" id="UP000807353"/>
    </source>
</evidence>
<accession>A0A9P5Y848</accession>
<dbReference type="AlphaFoldDB" id="A0A9P5Y848"/>
<keyword evidence="1" id="KW-0472">Membrane</keyword>
<keyword evidence="3" id="KW-1185">Reference proteome</keyword>
<evidence type="ECO:0000256" key="1">
    <source>
        <dbReference type="SAM" id="Phobius"/>
    </source>
</evidence>
<dbReference type="OrthoDB" id="1937642at2759"/>
<feature type="transmembrane region" description="Helical" evidence="1">
    <location>
        <begin position="298"/>
        <end position="317"/>
    </location>
</feature>
<organism evidence="2 3">
    <name type="scientific">Collybia nuda</name>
    <dbReference type="NCBI Taxonomy" id="64659"/>
    <lineage>
        <taxon>Eukaryota</taxon>
        <taxon>Fungi</taxon>
        <taxon>Dikarya</taxon>
        <taxon>Basidiomycota</taxon>
        <taxon>Agaricomycotina</taxon>
        <taxon>Agaricomycetes</taxon>
        <taxon>Agaricomycetidae</taxon>
        <taxon>Agaricales</taxon>
        <taxon>Tricholomatineae</taxon>
        <taxon>Clitocybaceae</taxon>
        <taxon>Collybia</taxon>
    </lineage>
</organism>
<feature type="transmembrane region" description="Helical" evidence="1">
    <location>
        <begin position="274"/>
        <end position="292"/>
    </location>
</feature>
<name>A0A9P5Y848_9AGAR</name>
<evidence type="ECO:0000313" key="2">
    <source>
        <dbReference type="EMBL" id="KAF9463934.1"/>
    </source>
</evidence>
<keyword evidence="1" id="KW-1133">Transmembrane helix</keyword>
<keyword evidence="1" id="KW-0812">Transmembrane</keyword>
<dbReference type="EMBL" id="MU150258">
    <property type="protein sequence ID" value="KAF9463934.1"/>
    <property type="molecule type" value="Genomic_DNA"/>
</dbReference>
<sequence>MSPHVDSSQFLAQWSNPGDILSLLMIIGGEVIQRALAQVGGGILTPVTFSFGWVAYAFNSLTFVVGGGNIMPSADHETLLINGKQGYVRENRSWILGRAVRDFDHWMPKTVDEVLQQMLTDAEQYDREAARKSGGEDPFKNYKRERAGLCISIFKTSDAVLKVPGVPSNDWVYYSGIFVALLQLGVAAIPVALSGQWSVILITASGTLLAFASGALPQWGAEKWKCRRREKTVTLTEGNGAQHAIVIIGQSGALDLEDLATGSGERSMVLSTRACLVTLLVLWIMLLISVSGLEESRWFVILVGSIGMVHNVVVAGAPRRPEAFGLHLEFVKVIGNVKAMKALMALEETYPRVGASLVPIFFPGKLRKDEETFWNEQEKKNA</sequence>
<dbReference type="Proteomes" id="UP000807353">
    <property type="component" value="Unassembled WGS sequence"/>
</dbReference>